<dbReference type="SMART" id="SM00360">
    <property type="entry name" value="RRM"/>
    <property type="match status" value="2"/>
</dbReference>
<gene>
    <name evidence="5" type="ORF">CCMP2556_LOCUS17215</name>
</gene>
<keyword evidence="1 2" id="KW-0694">RNA-binding</keyword>
<feature type="region of interest" description="Disordered" evidence="3">
    <location>
        <begin position="189"/>
        <end position="208"/>
    </location>
</feature>
<dbReference type="Pfam" id="PF00076">
    <property type="entry name" value="RRM_1"/>
    <property type="match status" value="2"/>
</dbReference>
<name>A0ABP0KS26_9DINO</name>
<dbReference type="PANTHER" id="PTHR48027">
    <property type="entry name" value="HETEROGENEOUS NUCLEAR RIBONUCLEOPROTEIN 87F-RELATED"/>
    <property type="match status" value="1"/>
</dbReference>
<evidence type="ECO:0000256" key="3">
    <source>
        <dbReference type="SAM" id="MobiDB-lite"/>
    </source>
</evidence>
<evidence type="ECO:0000256" key="1">
    <source>
        <dbReference type="ARBA" id="ARBA00022884"/>
    </source>
</evidence>
<accession>A0ABP0KS26</accession>
<evidence type="ECO:0000313" key="5">
    <source>
        <dbReference type="EMBL" id="CAK9028734.1"/>
    </source>
</evidence>
<feature type="region of interest" description="Disordered" evidence="3">
    <location>
        <begin position="14"/>
        <end position="35"/>
    </location>
</feature>
<reference evidence="5 6" key="1">
    <citation type="submission" date="2024-02" db="EMBL/GenBank/DDBJ databases">
        <authorList>
            <person name="Chen Y."/>
            <person name="Shah S."/>
            <person name="Dougan E. K."/>
            <person name="Thang M."/>
            <person name="Chan C."/>
        </authorList>
    </citation>
    <scope>NUCLEOTIDE SEQUENCE [LARGE SCALE GENOMIC DNA]</scope>
</reference>
<evidence type="ECO:0000259" key="4">
    <source>
        <dbReference type="PROSITE" id="PS50102"/>
    </source>
</evidence>
<feature type="compositionally biased region" description="Low complexity" evidence="3">
    <location>
        <begin position="374"/>
        <end position="391"/>
    </location>
</feature>
<evidence type="ECO:0000256" key="2">
    <source>
        <dbReference type="PROSITE-ProRule" id="PRU00176"/>
    </source>
</evidence>
<dbReference type="InterPro" id="IPR012677">
    <property type="entry name" value="Nucleotide-bd_a/b_plait_sf"/>
</dbReference>
<comment type="caution">
    <text evidence="5">The sequence shown here is derived from an EMBL/GenBank/DDBJ whole genome shotgun (WGS) entry which is preliminary data.</text>
</comment>
<dbReference type="SUPFAM" id="SSF54928">
    <property type="entry name" value="RNA-binding domain, RBD"/>
    <property type="match status" value="1"/>
</dbReference>
<protein>
    <recommendedName>
        <fullName evidence="4">RRM domain-containing protein</fullName>
    </recommendedName>
</protein>
<organism evidence="5 6">
    <name type="scientific">Durusdinium trenchii</name>
    <dbReference type="NCBI Taxonomy" id="1381693"/>
    <lineage>
        <taxon>Eukaryota</taxon>
        <taxon>Sar</taxon>
        <taxon>Alveolata</taxon>
        <taxon>Dinophyceae</taxon>
        <taxon>Suessiales</taxon>
        <taxon>Symbiodiniaceae</taxon>
        <taxon>Durusdinium</taxon>
    </lineage>
</organism>
<dbReference type="InterPro" id="IPR000504">
    <property type="entry name" value="RRM_dom"/>
</dbReference>
<feature type="domain" description="RRM" evidence="4">
    <location>
        <begin position="502"/>
        <end position="589"/>
    </location>
</feature>
<dbReference type="Gene3D" id="3.30.70.330">
    <property type="match status" value="2"/>
</dbReference>
<dbReference type="CDD" id="cd12254">
    <property type="entry name" value="RRM_hnRNPH_ESRPs_RBM12_like"/>
    <property type="match status" value="1"/>
</dbReference>
<evidence type="ECO:0000313" key="6">
    <source>
        <dbReference type="Proteomes" id="UP001642484"/>
    </source>
</evidence>
<feature type="region of interest" description="Disordered" evidence="3">
    <location>
        <begin position="368"/>
        <end position="391"/>
    </location>
</feature>
<dbReference type="EMBL" id="CAXAMN010009446">
    <property type="protein sequence ID" value="CAK9028734.1"/>
    <property type="molecule type" value="Genomic_DNA"/>
</dbReference>
<keyword evidence="6" id="KW-1185">Reference proteome</keyword>
<dbReference type="InterPro" id="IPR035979">
    <property type="entry name" value="RBD_domain_sf"/>
</dbReference>
<feature type="domain" description="RRM" evidence="4">
    <location>
        <begin position="395"/>
        <end position="473"/>
    </location>
</feature>
<dbReference type="CDD" id="cd00590">
    <property type="entry name" value="RRM_SF"/>
    <property type="match status" value="1"/>
</dbReference>
<sequence length="621" mass="68125">MASLASRGYFAKSGDARKVGQGPSQPQRLFGDRGNRRGAGAGASELVPLDVALSFLRALERGYVKADESAISDFFQSLCPLEHLQSLFEIHQLFVQSEDPARLIRRILRVWEMESADDPKAKVSTVLPQQHAVLDATFRTRRDGGSSVPCWTSTQEPISCNAGPLTSITAGRAAEESSWKASISVWRTHSSASPSSSGSTGSQSQRGRGYGSLGVLDPFFAYVEGHLEQIKSGPPVWPMPSNWQAGWFRAPNRYKLRDGEWKTKSVEHHEVMTAGEATALWRFEFILAHMRRQLSGQRRLCADGRRVSARRMGRLGPSREEIKKRTSYAFIWQGYDDFSWMMPKGKGFGKDFGKAAMMMSMMSMMMKGKGKGGPPAMKGGSSHGKGSASPSAESEVVFVGGLPKDCTEDAIAMHFSQFGTVQKVDMKYDPATNGFRGFCFVTLGSVAEAQAVFANYDNNMFNGRWIDCKPAALGKMAQMSGDPASVQPMIPTERAGPTPTGTTLRARGLPFSATKEQVEEFFAGYGMTGRFHHKVDMMGRPSGEAFVEFVSNDEAVRAFNDRNFQMMGTRYIELMGASDKDVQMYLDNNGKGAQSSYGPMKGGKGFKGPSPYDMMSAFFGY</sequence>
<dbReference type="Proteomes" id="UP001642484">
    <property type="component" value="Unassembled WGS sequence"/>
</dbReference>
<proteinExistence type="predicted"/>
<dbReference type="InterPro" id="IPR052462">
    <property type="entry name" value="SLIRP/GR-RBP-like"/>
</dbReference>
<dbReference type="PROSITE" id="PS50102">
    <property type="entry name" value="RRM"/>
    <property type="match status" value="2"/>
</dbReference>
<feature type="compositionally biased region" description="Low complexity" evidence="3">
    <location>
        <begin position="190"/>
        <end position="207"/>
    </location>
</feature>